<dbReference type="Proteomes" id="UP001241377">
    <property type="component" value="Unassembled WGS sequence"/>
</dbReference>
<evidence type="ECO:0000313" key="2">
    <source>
        <dbReference type="Proteomes" id="UP001241377"/>
    </source>
</evidence>
<evidence type="ECO:0000313" key="1">
    <source>
        <dbReference type="EMBL" id="KAJ9093337.1"/>
    </source>
</evidence>
<sequence>MGGYIPPAGSSGSLSSTPTGSSSSSSTITIPDPASLIPRNPSVGLKHWGPLVPASDNKMALSMLTTLQVAIGILGFHKARVLRRSNLVAMGIPNTFSRRTAKWSCVLGGSYMIFTAGLEITRLLLPYDPWAEEARLYRRLAVKNGDKPSWWFGAYRYFSPMPYTEWTKKTELWLMNANNYINTVDAAAKNGEKSSLGHSAVLRKLAEKGRYSEIHAKIRTTNREKYRNLLENDLKDVSEINKGSRIDLILEGKGPVHYNEDYTKPHLQLGNHQMETDDDFEMVWMNFEPWEELKQETDYDIRLVPRWKWKNEETNEEVP</sequence>
<accession>A0ACC2V280</accession>
<reference evidence="1" key="1">
    <citation type="submission" date="2023-04" db="EMBL/GenBank/DDBJ databases">
        <title>Draft Genome sequencing of Naganishia species isolated from polar environments using Oxford Nanopore Technology.</title>
        <authorList>
            <person name="Leo P."/>
            <person name="Venkateswaran K."/>
        </authorList>
    </citation>
    <scope>NUCLEOTIDE SEQUENCE</scope>
    <source>
        <strain evidence="1">MNA-CCFEE 5261</strain>
    </source>
</reference>
<name>A0ACC2V280_9TREE</name>
<proteinExistence type="predicted"/>
<keyword evidence="2" id="KW-1185">Reference proteome</keyword>
<protein>
    <submittedName>
        <fullName evidence="1">Uncharacterized protein</fullName>
    </submittedName>
</protein>
<dbReference type="EMBL" id="JASBWR010000124">
    <property type="protein sequence ID" value="KAJ9093337.1"/>
    <property type="molecule type" value="Genomic_DNA"/>
</dbReference>
<gene>
    <name evidence="1" type="ORF">QFC19_008355</name>
</gene>
<comment type="caution">
    <text evidence="1">The sequence shown here is derived from an EMBL/GenBank/DDBJ whole genome shotgun (WGS) entry which is preliminary data.</text>
</comment>
<organism evidence="1 2">
    <name type="scientific">Naganishia cerealis</name>
    <dbReference type="NCBI Taxonomy" id="610337"/>
    <lineage>
        <taxon>Eukaryota</taxon>
        <taxon>Fungi</taxon>
        <taxon>Dikarya</taxon>
        <taxon>Basidiomycota</taxon>
        <taxon>Agaricomycotina</taxon>
        <taxon>Tremellomycetes</taxon>
        <taxon>Filobasidiales</taxon>
        <taxon>Filobasidiaceae</taxon>
        <taxon>Naganishia</taxon>
    </lineage>
</organism>